<name>A0A9D0ZB75_9FIRM</name>
<dbReference type="InterPro" id="IPR012337">
    <property type="entry name" value="RNaseH-like_sf"/>
</dbReference>
<dbReference type="EMBL" id="DVFJ01000036">
    <property type="protein sequence ID" value="HIQ72596.1"/>
    <property type="molecule type" value="Genomic_DNA"/>
</dbReference>
<dbReference type="Gene3D" id="3.30.420.10">
    <property type="entry name" value="Ribonuclease H-like superfamily/Ribonuclease H"/>
    <property type="match status" value="1"/>
</dbReference>
<proteinExistence type="predicted"/>
<dbReference type="PANTHER" id="PTHR38462">
    <property type="entry name" value="EXONUCLEASE-LIKE PROTEIN"/>
    <property type="match status" value="1"/>
</dbReference>
<evidence type="ECO:0000259" key="1">
    <source>
        <dbReference type="Pfam" id="PF13482"/>
    </source>
</evidence>
<evidence type="ECO:0000313" key="3">
    <source>
        <dbReference type="Proteomes" id="UP000886887"/>
    </source>
</evidence>
<dbReference type="GO" id="GO:0003676">
    <property type="term" value="F:nucleic acid binding"/>
    <property type="evidence" value="ECO:0007669"/>
    <property type="project" value="InterPro"/>
</dbReference>
<dbReference type="Proteomes" id="UP000886887">
    <property type="component" value="Unassembled WGS sequence"/>
</dbReference>
<dbReference type="AlphaFoldDB" id="A0A9D0ZB75"/>
<reference evidence="2" key="1">
    <citation type="submission" date="2020-10" db="EMBL/GenBank/DDBJ databases">
        <authorList>
            <person name="Gilroy R."/>
        </authorList>
    </citation>
    <scope>NUCLEOTIDE SEQUENCE</scope>
    <source>
        <strain evidence="2">ChiSxjej2B14-6234</strain>
    </source>
</reference>
<evidence type="ECO:0000313" key="2">
    <source>
        <dbReference type="EMBL" id="HIQ72596.1"/>
    </source>
</evidence>
<dbReference type="SUPFAM" id="SSF53098">
    <property type="entry name" value="Ribonuclease H-like"/>
    <property type="match status" value="1"/>
</dbReference>
<dbReference type="PANTHER" id="PTHR38462:SF1">
    <property type="entry name" value="YPRB RIBONUCLEASE H-LIKE DOMAIN-CONTAINING PROTEIN"/>
    <property type="match status" value="1"/>
</dbReference>
<accession>A0A9D0ZB75</accession>
<dbReference type="InterPro" id="IPR038720">
    <property type="entry name" value="YprB_RNase_H-like_dom"/>
</dbReference>
<gene>
    <name evidence="2" type="ORF">IAB73_10370</name>
</gene>
<feature type="domain" description="YprB ribonuclease H-like" evidence="1">
    <location>
        <begin position="67"/>
        <end position="236"/>
    </location>
</feature>
<dbReference type="Pfam" id="PF13482">
    <property type="entry name" value="RNase_H_2"/>
    <property type="match status" value="1"/>
</dbReference>
<organism evidence="2 3">
    <name type="scientific">Candidatus Onthenecus intestinigallinarum</name>
    <dbReference type="NCBI Taxonomy" id="2840875"/>
    <lineage>
        <taxon>Bacteria</taxon>
        <taxon>Bacillati</taxon>
        <taxon>Bacillota</taxon>
        <taxon>Clostridia</taxon>
        <taxon>Eubacteriales</taxon>
        <taxon>Candidatus Onthenecus</taxon>
    </lineage>
</organism>
<protein>
    <submittedName>
        <fullName evidence="2">Ribonuclease H-like domain-containing protein</fullName>
    </submittedName>
</protein>
<reference evidence="2" key="2">
    <citation type="journal article" date="2021" name="PeerJ">
        <title>Extensive microbial diversity within the chicken gut microbiome revealed by metagenomics and culture.</title>
        <authorList>
            <person name="Gilroy R."/>
            <person name="Ravi A."/>
            <person name="Getino M."/>
            <person name="Pursley I."/>
            <person name="Horton D.L."/>
            <person name="Alikhan N.F."/>
            <person name="Baker D."/>
            <person name="Gharbi K."/>
            <person name="Hall N."/>
            <person name="Watson M."/>
            <person name="Adriaenssens E.M."/>
            <person name="Foster-Nyarko E."/>
            <person name="Jarju S."/>
            <person name="Secka A."/>
            <person name="Antonio M."/>
            <person name="Oren A."/>
            <person name="Chaudhuri R.R."/>
            <person name="La Ragione R."/>
            <person name="Hildebrand F."/>
            <person name="Pallen M.J."/>
        </authorList>
    </citation>
    <scope>NUCLEOTIDE SEQUENCE</scope>
    <source>
        <strain evidence="2">ChiSxjej2B14-6234</strain>
    </source>
</reference>
<dbReference type="InterPro" id="IPR036397">
    <property type="entry name" value="RNaseH_sf"/>
</dbReference>
<comment type="caution">
    <text evidence="2">The sequence shown here is derived from an EMBL/GenBank/DDBJ whole genome shotgun (WGS) entry which is preliminary data.</text>
</comment>
<sequence length="383" mass="43998">MRGLRERLNAISSAPARPAARAQDDCFVRETRVPLREIGGIERTTIAQVRRVDPTFSADGWDIRRLLFLDTETTGLSGGAGTVAFLLGLGFIEGDELIIRQLLMRDYPEEPLLLERFASLLPRFDAYVTFNGKSFDLPLLLSRMTMHRMRARYRELPHLDLLHPARRIWKLRLGRCPLSMLEEAVLGEGREDDLPGALVPERYFSYLKTHDFSLLEDVLRHNMLDIRSLAVLLTRLCQVMDAPEQQTFCEDVFSAGRALERFGYVEEARRCYHVASTGALSERARVCLATSYRRAGDFARVQRECLEMIARGEGGVFPYVEMAKICEHRLRDPARAMRYTLSAMEYLASLPPWKERDPQAMEALEHRRRRLHGKMTKPNDREG</sequence>